<dbReference type="PROSITE" id="PS51677">
    <property type="entry name" value="NODB"/>
    <property type="match status" value="1"/>
</dbReference>
<dbReference type="InterPro" id="IPR002509">
    <property type="entry name" value="NODB_dom"/>
</dbReference>
<dbReference type="InterPro" id="IPR050248">
    <property type="entry name" value="Polysacc_deacetylase_ArnD"/>
</dbReference>
<keyword evidence="6" id="KW-1185">Reference proteome</keyword>
<name>A0A3B0BCM7_9ACTN</name>
<keyword evidence="1" id="KW-0479">Metal-binding</keyword>
<dbReference type="GO" id="GO:0016810">
    <property type="term" value="F:hydrolase activity, acting on carbon-nitrogen (but not peptide) bonds"/>
    <property type="evidence" value="ECO:0007669"/>
    <property type="project" value="InterPro"/>
</dbReference>
<evidence type="ECO:0000256" key="1">
    <source>
        <dbReference type="ARBA" id="ARBA00022723"/>
    </source>
</evidence>
<dbReference type="InterPro" id="IPR011330">
    <property type="entry name" value="Glyco_hydro/deAcase_b/a-brl"/>
</dbReference>
<sequence>MLHMSPAPRTLRVRSPFVAALAALLLTLCCLPAAASGPAPGRPVPADSYDRSRCGNTSKRVLLTLDDWSYDHAERATEVGAYLKGRRIRAAFFLINEYASQYPEVARTLRRQGHWVGNHTWSHPHLTGLSEEAARKEIGDGVKSSLFRPPYGDYGPREERIAADRGARVCTWTVDTLDWEGGDGRFPDVATLRARVRNAPAADKRGGVILGHLFSRFPDAVPGIVDDLRDQGYSLCRNTGPTTTVIADPLRC</sequence>
<feature type="domain" description="NodB homology" evidence="4">
    <location>
        <begin position="59"/>
        <end position="236"/>
    </location>
</feature>
<gene>
    <name evidence="5" type="ORF">D7231_22355</name>
</gene>
<dbReference type="GO" id="GO:0016020">
    <property type="term" value="C:membrane"/>
    <property type="evidence" value="ECO:0007669"/>
    <property type="project" value="TreeGrafter"/>
</dbReference>
<keyword evidence="3" id="KW-0732">Signal</keyword>
<accession>A0A3B0BCM7</accession>
<dbReference type="CDD" id="cd10917">
    <property type="entry name" value="CE4_NodB_like_6s_7s"/>
    <property type="match status" value="1"/>
</dbReference>
<feature type="signal peptide" evidence="3">
    <location>
        <begin position="1"/>
        <end position="35"/>
    </location>
</feature>
<evidence type="ECO:0000259" key="4">
    <source>
        <dbReference type="PROSITE" id="PS51677"/>
    </source>
</evidence>
<dbReference type="SUPFAM" id="SSF88713">
    <property type="entry name" value="Glycoside hydrolase/deacetylase"/>
    <property type="match status" value="1"/>
</dbReference>
<dbReference type="GO" id="GO:0046872">
    <property type="term" value="F:metal ion binding"/>
    <property type="evidence" value="ECO:0007669"/>
    <property type="project" value="UniProtKB-KW"/>
</dbReference>
<feature type="chain" id="PRO_5017278102" evidence="3">
    <location>
        <begin position="36"/>
        <end position="252"/>
    </location>
</feature>
<keyword evidence="2" id="KW-0378">Hydrolase</keyword>
<dbReference type="PANTHER" id="PTHR10587:SF133">
    <property type="entry name" value="CHITIN DEACETYLASE 1-RELATED"/>
    <property type="match status" value="1"/>
</dbReference>
<evidence type="ECO:0000313" key="5">
    <source>
        <dbReference type="EMBL" id="RKN69807.1"/>
    </source>
</evidence>
<reference evidence="5 6" key="1">
    <citation type="journal article" date="2015" name="Antonie Van Leeuwenhoek">
        <title>Streptomyces klenkii sp. nov., isolated from deep marine sediment.</title>
        <authorList>
            <person name="Veyisoglu A."/>
            <person name="Sahin N."/>
        </authorList>
    </citation>
    <scope>NUCLEOTIDE SEQUENCE [LARGE SCALE GENOMIC DNA]</scope>
    <source>
        <strain evidence="5 6">KCTC 29202</strain>
    </source>
</reference>
<evidence type="ECO:0000256" key="3">
    <source>
        <dbReference type="SAM" id="SignalP"/>
    </source>
</evidence>
<evidence type="ECO:0000313" key="6">
    <source>
        <dbReference type="Proteomes" id="UP000270343"/>
    </source>
</evidence>
<dbReference type="Pfam" id="PF01522">
    <property type="entry name" value="Polysacc_deac_1"/>
    <property type="match status" value="1"/>
</dbReference>
<comment type="caution">
    <text evidence="5">The sequence shown here is derived from an EMBL/GenBank/DDBJ whole genome shotgun (WGS) entry which is preliminary data.</text>
</comment>
<organism evidence="5 6">
    <name type="scientific">Streptomyces klenkii</name>
    <dbReference type="NCBI Taxonomy" id="1420899"/>
    <lineage>
        <taxon>Bacteria</taxon>
        <taxon>Bacillati</taxon>
        <taxon>Actinomycetota</taxon>
        <taxon>Actinomycetes</taxon>
        <taxon>Kitasatosporales</taxon>
        <taxon>Streptomycetaceae</taxon>
        <taxon>Streptomyces</taxon>
    </lineage>
</organism>
<dbReference type="OrthoDB" id="3521160at2"/>
<protein>
    <submittedName>
        <fullName evidence="5">Polysaccharide deacetylase family protein</fullName>
    </submittedName>
</protein>
<proteinExistence type="predicted"/>
<dbReference type="Gene3D" id="3.20.20.370">
    <property type="entry name" value="Glycoside hydrolase/deacetylase"/>
    <property type="match status" value="1"/>
</dbReference>
<dbReference type="GO" id="GO:0005975">
    <property type="term" value="P:carbohydrate metabolic process"/>
    <property type="evidence" value="ECO:0007669"/>
    <property type="project" value="InterPro"/>
</dbReference>
<evidence type="ECO:0000256" key="2">
    <source>
        <dbReference type="ARBA" id="ARBA00022801"/>
    </source>
</evidence>
<dbReference type="AlphaFoldDB" id="A0A3B0BCM7"/>
<dbReference type="PANTHER" id="PTHR10587">
    <property type="entry name" value="GLYCOSYL TRANSFERASE-RELATED"/>
    <property type="match status" value="1"/>
</dbReference>
<dbReference type="EMBL" id="RBAM01000009">
    <property type="protein sequence ID" value="RKN69807.1"/>
    <property type="molecule type" value="Genomic_DNA"/>
</dbReference>
<dbReference type="Proteomes" id="UP000270343">
    <property type="component" value="Unassembled WGS sequence"/>
</dbReference>